<gene>
    <name evidence="12" type="ORF">O0S10_01015</name>
</gene>
<feature type="transmembrane region" description="Helical" evidence="8">
    <location>
        <begin position="81"/>
        <end position="100"/>
    </location>
</feature>
<evidence type="ECO:0000259" key="10">
    <source>
        <dbReference type="Pfam" id="PF21082"/>
    </source>
</evidence>
<evidence type="ECO:0000313" key="12">
    <source>
        <dbReference type="EMBL" id="MCZ0859804.1"/>
    </source>
</evidence>
<protein>
    <submittedName>
        <fullName evidence="12">Mechanosensitive ion channel family protein</fullName>
    </submittedName>
</protein>
<organism evidence="12 13">
    <name type="scientific">Methanocorpusculum petauri</name>
    <dbReference type="NCBI Taxonomy" id="3002863"/>
    <lineage>
        <taxon>Archaea</taxon>
        <taxon>Methanobacteriati</taxon>
        <taxon>Methanobacteriota</taxon>
        <taxon>Stenosarchaea group</taxon>
        <taxon>Methanomicrobia</taxon>
        <taxon>Methanomicrobiales</taxon>
        <taxon>Methanocorpusculaceae</taxon>
        <taxon>Methanocorpusculum</taxon>
    </lineage>
</organism>
<feature type="transmembrane region" description="Helical" evidence="8">
    <location>
        <begin position="41"/>
        <end position="61"/>
    </location>
</feature>
<keyword evidence="3" id="KW-1003">Cell membrane</keyword>
<dbReference type="PANTHER" id="PTHR30221:SF20">
    <property type="entry name" value="SMALL-CONDUCTANCE MECHANOSENSITIVE CHANNEL"/>
    <property type="match status" value="1"/>
</dbReference>
<feature type="domain" description="Mechanosensitive ion channel MscS C-terminal" evidence="10">
    <location>
        <begin position="199"/>
        <end position="277"/>
    </location>
</feature>
<dbReference type="SUPFAM" id="SSF82689">
    <property type="entry name" value="Mechanosensitive channel protein MscS (YggB), C-terminal domain"/>
    <property type="match status" value="1"/>
</dbReference>
<keyword evidence="4 8" id="KW-0812">Transmembrane</keyword>
<feature type="compositionally biased region" description="Basic and acidic residues" evidence="7">
    <location>
        <begin position="313"/>
        <end position="325"/>
    </location>
</feature>
<evidence type="ECO:0000256" key="2">
    <source>
        <dbReference type="ARBA" id="ARBA00008017"/>
    </source>
</evidence>
<comment type="caution">
    <text evidence="12">The sequence shown here is derived from an EMBL/GenBank/DDBJ whole genome shotgun (WGS) entry which is preliminary data.</text>
</comment>
<evidence type="ECO:0000259" key="11">
    <source>
        <dbReference type="Pfam" id="PF21088"/>
    </source>
</evidence>
<evidence type="ECO:0000256" key="1">
    <source>
        <dbReference type="ARBA" id="ARBA00004651"/>
    </source>
</evidence>
<accession>A0ABT4IEM2</accession>
<evidence type="ECO:0000256" key="5">
    <source>
        <dbReference type="ARBA" id="ARBA00022989"/>
    </source>
</evidence>
<evidence type="ECO:0000256" key="4">
    <source>
        <dbReference type="ARBA" id="ARBA00022692"/>
    </source>
</evidence>
<dbReference type="Pfam" id="PF21082">
    <property type="entry name" value="MS_channel_3rd"/>
    <property type="match status" value="1"/>
</dbReference>
<dbReference type="InterPro" id="IPR006685">
    <property type="entry name" value="MscS_channel_2nd"/>
</dbReference>
<name>A0ABT4IEM2_9EURY</name>
<sequence length="325" mass="35835">MADLNLSVIYDSIFGGLSGSDDGGTGFFDTILINGITYGDIVGAGIILIGTLIVAKVFSGIVNRMFTGKIEKNNIIFVQKLVRWVIYFIGFLVMSPLLHIDFSGLMVAGGIVAVAVGFASQNTLSNFVAGLLIMFERPVSISDNIKINGTQGYVEDIGLMSTTLRTYEGIYVRVPNETMFTSDITNYVAHVARRFQYLVSIRYSDDAAKAIEVIRGVIDKHPYALKSPSPDVYVDELGAHGVNLVVRIWSPSGYWWDARKDLLWKIFKALRAADIDIPFEQLVIWEGKDTINAADQGPEDEFAYPETATPPKMNRDDAAKQVDRG</sequence>
<dbReference type="InterPro" id="IPR049142">
    <property type="entry name" value="MS_channel_1st"/>
</dbReference>
<feature type="domain" description="Mechanosensitive ion channel MscS" evidence="9">
    <location>
        <begin position="122"/>
        <end position="188"/>
    </location>
</feature>
<dbReference type="Pfam" id="PF21088">
    <property type="entry name" value="MS_channel_1st"/>
    <property type="match status" value="1"/>
</dbReference>
<evidence type="ECO:0000259" key="9">
    <source>
        <dbReference type="Pfam" id="PF00924"/>
    </source>
</evidence>
<dbReference type="InterPro" id="IPR045275">
    <property type="entry name" value="MscS_archaea/bacteria_type"/>
</dbReference>
<dbReference type="InterPro" id="IPR049278">
    <property type="entry name" value="MS_channel_C"/>
</dbReference>
<evidence type="ECO:0000256" key="8">
    <source>
        <dbReference type="SAM" id="Phobius"/>
    </source>
</evidence>
<dbReference type="InterPro" id="IPR010920">
    <property type="entry name" value="LSM_dom_sf"/>
</dbReference>
<dbReference type="PANTHER" id="PTHR30221">
    <property type="entry name" value="SMALL-CONDUCTANCE MECHANOSENSITIVE CHANNEL"/>
    <property type="match status" value="1"/>
</dbReference>
<dbReference type="InterPro" id="IPR011014">
    <property type="entry name" value="MscS_channel_TM-2"/>
</dbReference>
<reference evidence="12" key="1">
    <citation type="submission" date="2022-12" db="EMBL/GenBank/DDBJ databases">
        <title>Isolation and characterisation of novel Methanocorpusculum spp. from native Australian herbivores indicates the genus is ancestrally host-associated.</title>
        <authorList>
            <person name="Volmer J.G."/>
            <person name="Soo R.M."/>
            <person name="Evans P.N."/>
            <person name="Hoedt E.C."/>
            <person name="Astorga Alsina A.L."/>
            <person name="Woodcroft B.J."/>
            <person name="Tyson G.W."/>
            <person name="Hugenholtz P."/>
            <person name="Morrison M."/>
        </authorList>
    </citation>
    <scope>NUCLEOTIDE SEQUENCE</scope>
    <source>
        <strain evidence="12">MG</strain>
    </source>
</reference>
<dbReference type="Proteomes" id="UP001141422">
    <property type="component" value="Unassembled WGS sequence"/>
</dbReference>
<feature type="transmembrane region" description="Helical" evidence="8">
    <location>
        <begin position="106"/>
        <end position="135"/>
    </location>
</feature>
<dbReference type="RefSeq" id="WP_268924024.1">
    <property type="nucleotide sequence ID" value="NZ_JAPTGB010000002.1"/>
</dbReference>
<comment type="subcellular location">
    <subcellularLocation>
        <location evidence="1">Cell membrane</location>
        <topology evidence="1">Multi-pass membrane protein</topology>
    </subcellularLocation>
</comment>
<dbReference type="SUPFAM" id="SSF82861">
    <property type="entry name" value="Mechanosensitive channel protein MscS (YggB), transmembrane region"/>
    <property type="match status" value="1"/>
</dbReference>
<dbReference type="Gene3D" id="3.30.70.100">
    <property type="match status" value="1"/>
</dbReference>
<evidence type="ECO:0000313" key="13">
    <source>
        <dbReference type="Proteomes" id="UP001141422"/>
    </source>
</evidence>
<dbReference type="Pfam" id="PF00924">
    <property type="entry name" value="MS_channel_2nd"/>
    <property type="match status" value="1"/>
</dbReference>
<dbReference type="InterPro" id="IPR011066">
    <property type="entry name" value="MscS_channel_C_sf"/>
</dbReference>
<dbReference type="SUPFAM" id="SSF50182">
    <property type="entry name" value="Sm-like ribonucleoproteins"/>
    <property type="match status" value="1"/>
</dbReference>
<proteinExistence type="inferred from homology"/>
<keyword evidence="6 8" id="KW-0472">Membrane</keyword>
<keyword evidence="5 8" id="KW-1133">Transmembrane helix</keyword>
<evidence type="ECO:0000256" key="6">
    <source>
        <dbReference type="ARBA" id="ARBA00023136"/>
    </source>
</evidence>
<dbReference type="EMBL" id="JAPTGB010000002">
    <property type="protein sequence ID" value="MCZ0859804.1"/>
    <property type="molecule type" value="Genomic_DNA"/>
</dbReference>
<feature type="domain" description="Mechanosensitive ion channel transmembrane helices 2/3" evidence="11">
    <location>
        <begin position="80"/>
        <end position="121"/>
    </location>
</feature>
<comment type="similarity">
    <text evidence="2">Belongs to the MscS (TC 1.A.23) family.</text>
</comment>
<dbReference type="Gene3D" id="1.10.287.1260">
    <property type="match status" value="1"/>
</dbReference>
<dbReference type="Gene3D" id="2.30.30.60">
    <property type="match status" value="1"/>
</dbReference>
<feature type="region of interest" description="Disordered" evidence="7">
    <location>
        <begin position="294"/>
        <end position="325"/>
    </location>
</feature>
<evidence type="ECO:0000256" key="7">
    <source>
        <dbReference type="SAM" id="MobiDB-lite"/>
    </source>
</evidence>
<keyword evidence="13" id="KW-1185">Reference proteome</keyword>
<evidence type="ECO:0000256" key="3">
    <source>
        <dbReference type="ARBA" id="ARBA00022475"/>
    </source>
</evidence>
<dbReference type="InterPro" id="IPR023408">
    <property type="entry name" value="MscS_beta-dom_sf"/>
</dbReference>